<dbReference type="PANTHER" id="PTHR21266">
    <property type="entry name" value="IRON-SULFUR DOMAIN CONTAINING PROTEIN"/>
    <property type="match status" value="1"/>
</dbReference>
<dbReference type="GO" id="GO:0051213">
    <property type="term" value="F:dioxygenase activity"/>
    <property type="evidence" value="ECO:0007669"/>
    <property type="project" value="UniProtKB-KW"/>
</dbReference>
<proteinExistence type="predicted"/>
<name>A0A1T4T3Y7_9HYPH</name>
<dbReference type="PROSITE" id="PS51296">
    <property type="entry name" value="RIESKE"/>
    <property type="match status" value="1"/>
</dbReference>
<dbReference type="SUPFAM" id="SSF50022">
    <property type="entry name" value="ISP domain"/>
    <property type="match status" value="1"/>
</dbReference>
<evidence type="ECO:0000256" key="5">
    <source>
        <dbReference type="ARBA" id="ARBA00023014"/>
    </source>
</evidence>
<evidence type="ECO:0000256" key="4">
    <source>
        <dbReference type="ARBA" id="ARBA00023004"/>
    </source>
</evidence>
<dbReference type="GO" id="GO:0051537">
    <property type="term" value="F:2 iron, 2 sulfur cluster binding"/>
    <property type="evidence" value="ECO:0007669"/>
    <property type="project" value="UniProtKB-KW"/>
</dbReference>
<dbReference type="OrthoDB" id="9800776at2"/>
<dbReference type="SUPFAM" id="SSF55961">
    <property type="entry name" value="Bet v1-like"/>
    <property type="match status" value="1"/>
</dbReference>
<keyword evidence="7" id="KW-0223">Dioxygenase</keyword>
<keyword evidence="1" id="KW-0001">2Fe-2S</keyword>
<dbReference type="GO" id="GO:0005506">
    <property type="term" value="F:iron ion binding"/>
    <property type="evidence" value="ECO:0007669"/>
    <property type="project" value="InterPro"/>
</dbReference>
<evidence type="ECO:0000313" key="7">
    <source>
        <dbReference type="EMBL" id="SKA35009.1"/>
    </source>
</evidence>
<organism evidence="7 8">
    <name type="scientific">Enhydrobacter aerosaccus</name>
    <dbReference type="NCBI Taxonomy" id="225324"/>
    <lineage>
        <taxon>Bacteria</taxon>
        <taxon>Pseudomonadati</taxon>
        <taxon>Pseudomonadota</taxon>
        <taxon>Alphaproteobacteria</taxon>
        <taxon>Hyphomicrobiales</taxon>
        <taxon>Enhydrobacter</taxon>
    </lineage>
</organism>
<dbReference type="EMBL" id="FUWJ01000012">
    <property type="protein sequence ID" value="SKA35009.1"/>
    <property type="molecule type" value="Genomic_DNA"/>
</dbReference>
<dbReference type="InterPro" id="IPR045623">
    <property type="entry name" value="LigXa_C"/>
</dbReference>
<keyword evidence="4" id="KW-0408">Iron</keyword>
<dbReference type="InterPro" id="IPR036922">
    <property type="entry name" value="Rieske_2Fe-2S_sf"/>
</dbReference>
<evidence type="ECO:0000259" key="6">
    <source>
        <dbReference type="PROSITE" id="PS51296"/>
    </source>
</evidence>
<dbReference type="PANTHER" id="PTHR21266:SF59">
    <property type="entry name" value="BLR4922 PROTEIN"/>
    <property type="match status" value="1"/>
</dbReference>
<dbReference type="Proteomes" id="UP000190092">
    <property type="component" value="Unassembled WGS sequence"/>
</dbReference>
<dbReference type="STRING" id="225324.SAMN02745126_05600"/>
<keyword evidence="8" id="KW-1185">Reference proteome</keyword>
<dbReference type="PROSITE" id="PS00570">
    <property type="entry name" value="RING_HYDROXYL_ALPHA"/>
    <property type="match status" value="1"/>
</dbReference>
<dbReference type="Pfam" id="PF00355">
    <property type="entry name" value="Rieske"/>
    <property type="match status" value="1"/>
</dbReference>
<dbReference type="Pfam" id="PF19301">
    <property type="entry name" value="LigXa_C"/>
    <property type="match status" value="1"/>
</dbReference>
<dbReference type="InterPro" id="IPR015881">
    <property type="entry name" value="ARHD_Rieske_2Fe_2S"/>
</dbReference>
<keyword evidence="3" id="KW-0560">Oxidoreductase</keyword>
<accession>A0A1T4T3Y7</accession>
<feature type="domain" description="Rieske" evidence="6">
    <location>
        <begin position="27"/>
        <end position="133"/>
    </location>
</feature>
<protein>
    <submittedName>
        <fullName evidence="7">Phenylpropionate dioxygenase, large terminal subunit</fullName>
    </submittedName>
</protein>
<evidence type="ECO:0000256" key="3">
    <source>
        <dbReference type="ARBA" id="ARBA00023002"/>
    </source>
</evidence>
<keyword evidence="5" id="KW-0411">Iron-sulfur</keyword>
<keyword evidence="2" id="KW-0479">Metal-binding</keyword>
<dbReference type="Gene3D" id="2.102.10.10">
    <property type="entry name" value="Rieske [2Fe-2S] iron-sulphur domain"/>
    <property type="match status" value="1"/>
</dbReference>
<sequence>MMSQTDNDRLCRTGPGTPMGAVFRRFWLPICTSDRVSLPGGAPRLERLLGENFVVFRNAQGEVGVLDELCPHRGASLTLGRVEDCGIRCIYHGWKIGNDGALLEIMNNPANKRPPNVRAPSFPAVEAGGIVWTYLGPQEHQPPVPNFAFMDLPENQRVLLRVDGNYNWMQSLEGGLDSSHVGILHSNAARPNWNGPSEIRVGAFEDTGPVLEVEDTEFGYHYAAFRRGAPGQPSNVRIVPFIMPSGRIIPGGALQGAGNHTIAFEIPIDDEHTATYTVRYGSAPISRESRLRETGFDDPEVYSQEQQRLLLTRANYNRQRRDIMDRNWSGLNGIAFEDTVIATSMGPIQDRTKEHLIASDLAVARLRRRLLDSAARLELGEPPIGAHADTRLISSIDAPAPQGAHWRTLVPSHRVIAAIP</sequence>
<evidence type="ECO:0000313" key="8">
    <source>
        <dbReference type="Proteomes" id="UP000190092"/>
    </source>
</evidence>
<dbReference type="InterPro" id="IPR050584">
    <property type="entry name" value="Cholesterol_7-desaturase"/>
</dbReference>
<dbReference type="InterPro" id="IPR017941">
    <property type="entry name" value="Rieske_2Fe-2S"/>
</dbReference>
<dbReference type="AlphaFoldDB" id="A0A1T4T3Y7"/>
<evidence type="ECO:0000256" key="1">
    <source>
        <dbReference type="ARBA" id="ARBA00022714"/>
    </source>
</evidence>
<dbReference type="RefSeq" id="WP_085937328.1">
    <property type="nucleotide sequence ID" value="NZ_FUWJ01000012.1"/>
</dbReference>
<evidence type="ECO:0000256" key="2">
    <source>
        <dbReference type="ARBA" id="ARBA00022723"/>
    </source>
</evidence>
<reference evidence="8" key="1">
    <citation type="submission" date="2017-02" db="EMBL/GenBank/DDBJ databases">
        <authorList>
            <person name="Varghese N."/>
            <person name="Submissions S."/>
        </authorList>
    </citation>
    <scope>NUCLEOTIDE SEQUENCE [LARGE SCALE GENOMIC DNA]</scope>
    <source>
        <strain evidence="8">ATCC 27094</strain>
    </source>
</reference>
<gene>
    <name evidence="7" type="ORF">SAMN02745126_05600</name>
</gene>